<dbReference type="Proteomes" id="UP000593719">
    <property type="component" value="Chromosome"/>
</dbReference>
<dbReference type="RefSeq" id="WP_193151543.1">
    <property type="nucleotide sequence ID" value="NZ_CP041235.1"/>
</dbReference>
<dbReference type="SUPFAM" id="SSF46689">
    <property type="entry name" value="Homeodomain-like"/>
    <property type="match status" value="1"/>
</dbReference>
<reference evidence="2 3" key="1">
    <citation type="submission" date="2019-06" db="EMBL/GenBank/DDBJ databases">
        <title>Sulfurimonas gotlandica sp. nov., a chemoautotrophic and psychrotolerant epsilonproteobacterium isolated from a pelagic redoxcline, and an emended description of the genus Sulfurimonas.</title>
        <authorList>
            <person name="Wang S."/>
            <person name="Jiang L."/>
            <person name="Shao Z."/>
        </authorList>
    </citation>
    <scope>NUCLEOTIDE SEQUENCE [LARGE SCALE GENOMIC DNA]</scope>
    <source>
        <strain evidence="2 3">S2-6</strain>
    </source>
</reference>
<name>A0A7M1B111_9BACT</name>
<evidence type="ECO:0000313" key="2">
    <source>
        <dbReference type="EMBL" id="QOP43246.1"/>
    </source>
</evidence>
<dbReference type="InterPro" id="IPR025246">
    <property type="entry name" value="IS30-like_HTH"/>
</dbReference>
<keyword evidence="3" id="KW-1185">Reference proteome</keyword>
<dbReference type="Gene3D" id="1.10.10.60">
    <property type="entry name" value="Homeodomain-like"/>
    <property type="match status" value="1"/>
</dbReference>
<dbReference type="AlphaFoldDB" id="A0A7M1B111"/>
<dbReference type="Pfam" id="PF13936">
    <property type="entry name" value="HTH_38"/>
    <property type="match status" value="1"/>
</dbReference>
<evidence type="ECO:0000313" key="3">
    <source>
        <dbReference type="Proteomes" id="UP000593719"/>
    </source>
</evidence>
<protein>
    <submittedName>
        <fullName evidence="2">Helix-turn-helix domain-containing protein</fullName>
    </submittedName>
</protein>
<dbReference type="InterPro" id="IPR009057">
    <property type="entry name" value="Homeodomain-like_sf"/>
</dbReference>
<proteinExistence type="predicted"/>
<accession>A0A7M1B111</accession>
<dbReference type="EMBL" id="CP041235">
    <property type="protein sequence ID" value="QOP43246.1"/>
    <property type="molecule type" value="Genomic_DNA"/>
</dbReference>
<evidence type="ECO:0000259" key="1">
    <source>
        <dbReference type="Pfam" id="PF13936"/>
    </source>
</evidence>
<dbReference type="KEGG" id="ssei:FJR45_04510"/>
<sequence>MAVKESERKYRPYKRLTQEQIELIYKLFEEKMEQRKIARALGVHLRTVQYHLKKTQRI</sequence>
<organism evidence="2 3">
    <name type="scientific">Sulfurimonas sediminis</name>
    <dbReference type="NCBI Taxonomy" id="2590020"/>
    <lineage>
        <taxon>Bacteria</taxon>
        <taxon>Pseudomonadati</taxon>
        <taxon>Campylobacterota</taxon>
        <taxon>Epsilonproteobacteria</taxon>
        <taxon>Campylobacterales</taxon>
        <taxon>Sulfurimonadaceae</taxon>
        <taxon>Sulfurimonas</taxon>
    </lineage>
</organism>
<gene>
    <name evidence="2" type="ORF">FJR45_04510</name>
</gene>
<feature type="domain" description="Transposase IS30-like HTH" evidence="1">
    <location>
        <begin position="13"/>
        <end position="54"/>
    </location>
</feature>